<keyword evidence="2" id="KW-1185">Reference proteome</keyword>
<comment type="caution">
    <text evidence="1">The sequence shown here is derived from an EMBL/GenBank/DDBJ whole genome shotgun (WGS) entry which is preliminary data.</text>
</comment>
<organism evidence="1 2">
    <name type="scientific">Vararia minispora EC-137</name>
    <dbReference type="NCBI Taxonomy" id="1314806"/>
    <lineage>
        <taxon>Eukaryota</taxon>
        <taxon>Fungi</taxon>
        <taxon>Dikarya</taxon>
        <taxon>Basidiomycota</taxon>
        <taxon>Agaricomycotina</taxon>
        <taxon>Agaricomycetes</taxon>
        <taxon>Russulales</taxon>
        <taxon>Lachnocladiaceae</taxon>
        <taxon>Vararia</taxon>
    </lineage>
</organism>
<dbReference type="EMBL" id="MU273480">
    <property type="protein sequence ID" value="KAI0035713.1"/>
    <property type="molecule type" value="Genomic_DNA"/>
</dbReference>
<sequence>MAPKKRCQFIGEQQCNQAALRIVGQCAHCSSNFCANHRLPEHHACHKMEDCKQQAFNRNKAKLESERTVASKIVTA</sequence>
<evidence type="ECO:0000313" key="1">
    <source>
        <dbReference type="EMBL" id="KAI0035713.1"/>
    </source>
</evidence>
<protein>
    <submittedName>
        <fullName evidence="1">Uncharacterized protein</fullName>
    </submittedName>
</protein>
<name>A0ACB8QV74_9AGAM</name>
<proteinExistence type="predicted"/>
<reference evidence="1" key="2">
    <citation type="journal article" date="2022" name="New Phytol.">
        <title>Evolutionary transition to the ectomycorrhizal habit in the genomes of a hyperdiverse lineage of mushroom-forming fungi.</title>
        <authorList>
            <person name="Looney B."/>
            <person name="Miyauchi S."/>
            <person name="Morin E."/>
            <person name="Drula E."/>
            <person name="Courty P.E."/>
            <person name="Kohler A."/>
            <person name="Kuo A."/>
            <person name="LaButti K."/>
            <person name="Pangilinan J."/>
            <person name="Lipzen A."/>
            <person name="Riley R."/>
            <person name="Andreopoulos W."/>
            <person name="He G."/>
            <person name="Johnson J."/>
            <person name="Nolan M."/>
            <person name="Tritt A."/>
            <person name="Barry K.W."/>
            <person name="Grigoriev I.V."/>
            <person name="Nagy L.G."/>
            <person name="Hibbett D."/>
            <person name="Henrissat B."/>
            <person name="Matheny P.B."/>
            <person name="Labbe J."/>
            <person name="Martin F.M."/>
        </authorList>
    </citation>
    <scope>NUCLEOTIDE SEQUENCE</scope>
    <source>
        <strain evidence="1">EC-137</strain>
    </source>
</reference>
<evidence type="ECO:0000313" key="2">
    <source>
        <dbReference type="Proteomes" id="UP000814128"/>
    </source>
</evidence>
<accession>A0ACB8QV74</accession>
<reference evidence="1" key="1">
    <citation type="submission" date="2021-02" db="EMBL/GenBank/DDBJ databases">
        <authorList>
            <consortium name="DOE Joint Genome Institute"/>
            <person name="Ahrendt S."/>
            <person name="Looney B.P."/>
            <person name="Miyauchi S."/>
            <person name="Morin E."/>
            <person name="Drula E."/>
            <person name="Courty P.E."/>
            <person name="Chicoki N."/>
            <person name="Fauchery L."/>
            <person name="Kohler A."/>
            <person name="Kuo A."/>
            <person name="Labutti K."/>
            <person name="Pangilinan J."/>
            <person name="Lipzen A."/>
            <person name="Riley R."/>
            <person name="Andreopoulos W."/>
            <person name="He G."/>
            <person name="Johnson J."/>
            <person name="Barry K.W."/>
            <person name="Grigoriev I.V."/>
            <person name="Nagy L."/>
            <person name="Hibbett D."/>
            <person name="Henrissat B."/>
            <person name="Matheny P.B."/>
            <person name="Labbe J."/>
            <person name="Martin F."/>
        </authorList>
    </citation>
    <scope>NUCLEOTIDE SEQUENCE</scope>
    <source>
        <strain evidence="1">EC-137</strain>
    </source>
</reference>
<dbReference type="Proteomes" id="UP000814128">
    <property type="component" value="Unassembled WGS sequence"/>
</dbReference>
<gene>
    <name evidence="1" type="ORF">K488DRAFT_42654</name>
</gene>